<dbReference type="Pfam" id="PF13966">
    <property type="entry name" value="zf-RVT"/>
    <property type="match status" value="1"/>
</dbReference>
<reference evidence="2" key="1">
    <citation type="journal article" date="2014" name="Nat. Commun.">
        <title>The tobacco genome sequence and its comparison with those of tomato and potato.</title>
        <authorList>
            <person name="Sierro N."/>
            <person name="Battey J.N."/>
            <person name="Ouadi S."/>
            <person name="Bakaher N."/>
            <person name="Bovet L."/>
            <person name="Willig A."/>
            <person name="Goepfert S."/>
            <person name="Peitsch M.C."/>
            <person name="Ivanov N.V."/>
        </authorList>
    </citation>
    <scope>NUCLEOTIDE SEQUENCE [LARGE SCALE GENOMIC DNA]</scope>
</reference>
<keyword evidence="2" id="KW-1185">Reference proteome</keyword>
<evidence type="ECO:0000259" key="1">
    <source>
        <dbReference type="Pfam" id="PF13966"/>
    </source>
</evidence>
<dbReference type="PaxDb" id="4097-A0A1S4A818"/>
<proteinExistence type="predicted"/>
<dbReference type="OMA" id="VWHRSIR"/>
<evidence type="ECO:0000313" key="3">
    <source>
        <dbReference type="RefSeq" id="XP_016472729.1"/>
    </source>
</evidence>
<dbReference type="PANTHER" id="PTHR33116">
    <property type="entry name" value="REVERSE TRANSCRIPTASE ZINC-BINDING DOMAIN-CONTAINING PROTEIN-RELATED-RELATED"/>
    <property type="match status" value="1"/>
</dbReference>
<name>A0A1S4A818_TOBAC</name>
<protein>
    <recommendedName>
        <fullName evidence="1">Reverse transcriptase zinc-binding domain-containing protein</fullName>
    </recommendedName>
</protein>
<dbReference type="AlphaFoldDB" id="A0A1S4A818"/>
<dbReference type="KEGG" id="nta:107794720"/>
<dbReference type="PANTHER" id="PTHR33116:SF66">
    <property type="entry name" value="REVERSE TRANSCRIPTASE ZINC-BINDING DOMAIN-CONTAINING PROTEIN"/>
    <property type="match status" value="1"/>
</dbReference>
<gene>
    <name evidence="3" type="primary">LOC107794720</name>
</gene>
<accession>A0A1S4A818</accession>
<dbReference type="GeneID" id="107794720"/>
<reference evidence="3" key="2">
    <citation type="submission" date="2025-08" db="UniProtKB">
        <authorList>
            <consortium name="RefSeq"/>
        </authorList>
    </citation>
    <scope>IDENTIFICATION</scope>
</reference>
<dbReference type="InterPro" id="IPR026960">
    <property type="entry name" value="RVT-Znf"/>
</dbReference>
<sequence length="150" mass="17166">MPKRCFTSWLAMHRKLLTKDRLLRLKISQDNWCIICGSQPETVEHLFFECKFSAACLQMLLKLVQKGTIKNDVKGVWHRSIRAVKGKKCRALITAMTAVLIYIIWWARNEALWNQRAPSPGVICAQVQQECKIRVVIFYTGNVAGMRGSG</sequence>
<evidence type="ECO:0000313" key="2">
    <source>
        <dbReference type="Proteomes" id="UP000790787"/>
    </source>
</evidence>
<dbReference type="Proteomes" id="UP000790787">
    <property type="component" value="Chromosome 21"/>
</dbReference>
<dbReference type="RefSeq" id="XP_016472729.1">
    <property type="nucleotide sequence ID" value="XM_016617243.1"/>
</dbReference>
<organism evidence="2 3">
    <name type="scientific">Nicotiana tabacum</name>
    <name type="common">Common tobacco</name>
    <dbReference type="NCBI Taxonomy" id="4097"/>
    <lineage>
        <taxon>Eukaryota</taxon>
        <taxon>Viridiplantae</taxon>
        <taxon>Streptophyta</taxon>
        <taxon>Embryophyta</taxon>
        <taxon>Tracheophyta</taxon>
        <taxon>Spermatophyta</taxon>
        <taxon>Magnoliopsida</taxon>
        <taxon>eudicotyledons</taxon>
        <taxon>Gunneridae</taxon>
        <taxon>Pentapetalae</taxon>
        <taxon>asterids</taxon>
        <taxon>lamiids</taxon>
        <taxon>Solanales</taxon>
        <taxon>Solanaceae</taxon>
        <taxon>Nicotianoideae</taxon>
        <taxon>Nicotianeae</taxon>
        <taxon>Nicotiana</taxon>
    </lineage>
</organism>
<dbReference type="OrthoDB" id="1210636at2759"/>